<gene>
    <name evidence="1" type="ORF">FO442_08225</name>
</gene>
<sequence length="238" mass="27831">MKVRQLFFDLDRTLWDFETNSRFALQHLYDHLKLGETIEHFMHFHHTYIRVNADLWQQYGNGKLTKEELRDNRFRKALAHHGIHDLELAQQMSDGYIELSPQQTNLFPGAIETLESLKQQDYSMHIITNGFKEVQHIKLQKSGISHFFNTVLCSEEIGFTKPHREIFREAQRLTNCKTAHAIMIGDDFKADIIGALNAGWTAIHFDPEHKYKKERNVPRIRELAEIPEVVNLLPIVAS</sequence>
<dbReference type="InterPro" id="IPR036412">
    <property type="entry name" value="HAD-like_sf"/>
</dbReference>
<dbReference type="InterPro" id="IPR052550">
    <property type="entry name" value="Pyrimidine_5'-ntase_YjjG"/>
</dbReference>
<dbReference type="SUPFAM" id="SSF56784">
    <property type="entry name" value="HAD-like"/>
    <property type="match status" value="1"/>
</dbReference>
<keyword evidence="2" id="KW-1185">Reference proteome</keyword>
<dbReference type="NCBIfam" id="TIGR01549">
    <property type="entry name" value="HAD-SF-IA-v1"/>
    <property type="match status" value="1"/>
</dbReference>
<dbReference type="GO" id="GO:0008253">
    <property type="term" value="F:5'-nucleotidase activity"/>
    <property type="evidence" value="ECO:0007669"/>
    <property type="project" value="InterPro"/>
</dbReference>
<organism evidence="1 2">
    <name type="scientific">Fluviicola chungangensis</name>
    <dbReference type="NCBI Taxonomy" id="2597671"/>
    <lineage>
        <taxon>Bacteria</taxon>
        <taxon>Pseudomonadati</taxon>
        <taxon>Bacteroidota</taxon>
        <taxon>Flavobacteriia</taxon>
        <taxon>Flavobacteriales</taxon>
        <taxon>Crocinitomicaceae</taxon>
        <taxon>Fluviicola</taxon>
    </lineage>
</organism>
<dbReference type="RefSeq" id="WP_144332681.1">
    <property type="nucleotide sequence ID" value="NZ_VLPL01000003.1"/>
</dbReference>
<dbReference type="Gene3D" id="3.40.50.1000">
    <property type="entry name" value="HAD superfamily/HAD-like"/>
    <property type="match status" value="1"/>
</dbReference>
<dbReference type="PANTHER" id="PTHR47478:SF1">
    <property type="entry name" value="PYRIMIDINE 5'-NUCLEOTIDASE YJJG"/>
    <property type="match status" value="1"/>
</dbReference>
<proteinExistence type="predicted"/>
<dbReference type="InterPro" id="IPR006439">
    <property type="entry name" value="HAD-SF_hydro_IA"/>
</dbReference>
<dbReference type="InterPro" id="IPR023198">
    <property type="entry name" value="PGP-like_dom2"/>
</dbReference>
<dbReference type="InterPro" id="IPR011951">
    <property type="entry name" value="HAD-SF_hydro_IA_YjjG/PynA"/>
</dbReference>
<evidence type="ECO:0000313" key="2">
    <source>
        <dbReference type="Proteomes" id="UP000316008"/>
    </source>
</evidence>
<comment type="caution">
    <text evidence="1">The sequence shown here is derived from an EMBL/GenBank/DDBJ whole genome shotgun (WGS) entry which is preliminary data.</text>
</comment>
<dbReference type="Pfam" id="PF13419">
    <property type="entry name" value="HAD_2"/>
    <property type="match status" value="1"/>
</dbReference>
<dbReference type="NCBIfam" id="TIGR01509">
    <property type="entry name" value="HAD-SF-IA-v3"/>
    <property type="match status" value="1"/>
</dbReference>
<name>A0A556N0X0_9FLAO</name>
<dbReference type="InterPro" id="IPR041492">
    <property type="entry name" value="HAD_2"/>
</dbReference>
<dbReference type="PANTHER" id="PTHR47478">
    <property type="match status" value="1"/>
</dbReference>
<dbReference type="OrthoDB" id="9802350at2"/>
<accession>A0A556N0X0</accession>
<dbReference type="Gene3D" id="1.10.150.240">
    <property type="entry name" value="Putative phosphatase, domain 2"/>
    <property type="match status" value="1"/>
</dbReference>
<dbReference type="EMBL" id="VLPL01000003">
    <property type="protein sequence ID" value="TSJ45725.1"/>
    <property type="molecule type" value="Genomic_DNA"/>
</dbReference>
<dbReference type="SFLD" id="SFLDS00003">
    <property type="entry name" value="Haloacid_Dehalogenase"/>
    <property type="match status" value="1"/>
</dbReference>
<dbReference type="NCBIfam" id="TIGR02254">
    <property type="entry name" value="YjjG_YfnB"/>
    <property type="match status" value="1"/>
</dbReference>
<reference evidence="1 2" key="1">
    <citation type="submission" date="2019-07" db="EMBL/GenBank/DDBJ databases">
        <authorList>
            <person name="Huq M.A."/>
        </authorList>
    </citation>
    <scope>NUCLEOTIDE SEQUENCE [LARGE SCALE GENOMIC DNA]</scope>
    <source>
        <strain evidence="1 2">MAH-3</strain>
    </source>
</reference>
<protein>
    <submittedName>
        <fullName evidence="1">Noncanonical pyrimidine nucleotidase, YjjG family</fullName>
    </submittedName>
</protein>
<dbReference type="Proteomes" id="UP000316008">
    <property type="component" value="Unassembled WGS sequence"/>
</dbReference>
<dbReference type="SFLD" id="SFLDG01129">
    <property type="entry name" value="C1.5:_HAD__Beta-PGM__Phosphata"/>
    <property type="match status" value="1"/>
</dbReference>
<evidence type="ECO:0000313" key="1">
    <source>
        <dbReference type="EMBL" id="TSJ45725.1"/>
    </source>
</evidence>
<dbReference type="AlphaFoldDB" id="A0A556N0X0"/>
<dbReference type="InterPro" id="IPR023214">
    <property type="entry name" value="HAD_sf"/>
</dbReference>